<evidence type="ECO:0000256" key="1">
    <source>
        <dbReference type="SAM" id="MobiDB-lite"/>
    </source>
</evidence>
<evidence type="ECO:0000313" key="4">
    <source>
        <dbReference type="Proteomes" id="UP000280707"/>
    </source>
</evidence>
<dbReference type="RefSeq" id="WP_126319919.1">
    <property type="nucleotide sequence ID" value="NZ_LR134408.1"/>
</dbReference>
<reference evidence="3 4" key="1">
    <citation type="submission" date="2018-12" db="EMBL/GenBank/DDBJ databases">
        <authorList>
            <consortium name="Pathogen Informatics"/>
        </authorList>
    </citation>
    <scope>NUCLEOTIDE SEQUENCE [LARGE SCALE GENOMIC DNA]</scope>
    <source>
        <strain evidence="3 4">NCTC934</strain>
    </source>
</reference>
<evidence type="ECO:0000313" key="3">
    <source>
        <dbReference type="EMBL" id="VEH73758.1"/>
    </source>
</evidence>
<dbReference type="Proteomes" id="UP000280707">
    <property type="component" value="Chromosome"/>
</dbReference>
<protein>
    <submittedName>
        <fullName evidence="3">Surface-anchored protein fimbrial subunit</fullName>
    </submittedName>
</protein>
<keyword evidence="4" id="KW-1185">Reference proteome</keyword>
<keyword evidence="2" id="KW-0812">Transmembrane</keyword>
<name>A0ABY6TH82_9CORY</name>
<sequence>MTGFKARAAKVVATGVACIVSCMGLGLGTSEALQVAGLAEATGVEQSVATDELIIRLTQGNPDRDGAAPAGEIQGVSIHLHRLAGLAPTNPAHKRLLEEKDLNEVRGWEKDIRLTQDTDYKGEATFTNLAHGFYLVSSTAPNDSYREINDFVVAVPFHTVSENPNPVPGVIVAKTHNPATTSPPPLPPEPPQPSVSKNPDPSQESTPQSQVTDSTTTPDASSKSKNPKESLAMTGAQVIGLVIVAAILIVGGIVIIVISRRKNSESEGR</sequence>
<feature type="compositionally biased region" description="Pro residues" evidence="1">
    <location>
        <begin position="181"/>
        <end position="193"/>
    </location>
</feature>
<organism evidence="3 4">
    <name type="scientific">Corynebacterium segmentosum</name>
    <dbReference type="NCBI Taxonomy" id="43990"/>
    <lineage>
        <taxon>Bacteria</taxon>
        <taxon>Bacillati</taxon>
        <taxon>Actinomycetota</taxon>
        <taxon>Actinomycetes</taxon>
        <taxon>Mycobacteriales</taxon>
        <taxon>Corynebacteriaceae</taxon>
        <taxon>Corynebacterium</taxon>
    </lineage>
</organism>
<feature type="region of interest" description="Disordered" evidence="1">
    <location>
        <begin position="168"/>
        <end position="230"/>
    </location>
</feature>
<keyword evidence="2" id="KW-1133">Transmembrane helix</keyword>
<dbReference type="EMBL" id="LR134408">
    <property type="protein sequence ID" value="VEH73758.1"/>
    <property type="molecule type" value="Genomic_DNA"/>
</dbReference>
<dbReference type="InterPro" id="IPR013783">
    <property type="entry name" value="Ig-like_fold"/>
</dbReference>
<accession>A0ABY6TH82</accession>
<feature type="transmembrane region" description="Helical" evidence="2">
    <location>
        <begin position="238"/>
        <end position="259"/>
    </location>
</feature>
<keyword evidence="2" id="KW-0472">Membrane</keyword>
<dbReference type="Gene3D" id="2.60.40.10">
    <property type="entry name" value="Immunoglobulins"/>
    <property type="match status" value="1"/>
</dbReference>
<evidence type="ECO:0000256" key="2">
    <source>
        <dbReference type="SAM" id="Phobius"/>
    </source>
</evidence>
<gene>
    <name evidence="3" type="primary">spaE</name>
    <name evidence="3" type="ORF">NCTC934_02076</name>
</gene>
<proteinExistence type="predicted"/>
<feature type="compositionally biased region" description="Polar residues" evidence="1">
    <location>
        <begin position="200"/>
        <end position="224"/>
    </location>
</feature>